<keyword evidence="3" id="KW-1185">Reference proteome</keyword>
<dbReference type="EMBL" id="JAHQIW010000203">
    <property type="protein sequence ID" value="KAJ1346656.1"/>
    <property type="molecule type" value="Genomic_DNA"/>
</dbReference>
<feature type="compositionally biased region" description="Basic and acidic residues" evidence="1">
    <location>
        <begin position="1"/>
        <end position="12"/>
    </location>
</feature>
<dbReference type="Proteomes" id="UP001196413">
    <property type="component" value="Unassembled WGS sequence"/>
</dbReference>
<name>A0AAD5MCX7_PARTN</name>
<gene>
    <name evidence="2" type="ORF">KIN20_001532</name>
</gene>
<evidence type="ECO:0000313" key="2">
    <source>
        <dbReference type="EMBL" id="KAJ1346656.1"/>
    </source>
</evidence>
<proteinExistence type="predicted"/>
<organism evidence="2 3">
    <name type="scientific">Parelaphostrongylus tenuis</name>
    <name type="common">Meningeal worm</name>
    <dbReference type="NCBI Taxonomy" id="148309"/>
    <lineage>
        <taxon>Eukaryota</taxon>
        <taxon>Metazoa</taxon>
        <taxon>Ecdysozoa</taxon>
        <taxon>Nematoda</taxon>
        <taxon>Chromadorea</taxon>
        <taxon>Rhabditida</taxon>
        <taxon>Rhabditina</taxon>
        <taxon>Rhabditomorpha</taxon>
        <taxon>Strongyloidea</taxon>
        <taxon>Metastrongylidae</taxon>
        <taxon>Parelaphostrongylus</taxon>
    </lineage>
</organism>
<protein>
    <submittedName>
        <fullName evidence="2">Uncharacterized protein</fullName>
    </submittedName>
</protein>
<evidence type="ECO:0000256" key="1">
    <source>
        <dbReference type="SAM" id="MobiDB-lite"/>
    </source>
</evidence>
<comment type="caution">
    <text evidence="2">The sequence shown here is derived from an EMBL/GenBank/DDBJ whole genome shotgun (WGS) entry which is preliminary data.</text>
</comment>
<feature type="region of interest" description="Disordered" evidence="1">
    <location>
        <begin position="1"/>
        <end position="25"/>
    </location>
</feature>
<dbReference type="AlphaFoldDB" id="A0AAD5MCX7"/>
<evidence type="ECO:0000313" key="3">
    <source>
        <dbReference type="Proteomes" id="UP001196413"/>
    </source>
</evidence>
<accession>A0AAD5MCX7</accession>
<reference evidence="2" key="1">
    <citation type="submission" date="2021-06" db="EMBL/GenBank/DDBJ databases">
        <title>Parelaphostrongylus tenuis whole genome reference sequence.</title>
        <authorList>
            <person name="Garwood T.J."/>
            <person name="Larsen P.A."/>
            <person name="Fountain-Jones N.M."/>
            <person name="Garbe J.R."/>
            <person name="Macchietto M.G."/>
            <person name="Kania S.A."/>
            <person name="Gerhold R.W."/>
            <person name="Richards J.E."/>
            <person name="Wolf T.M."/>
        </authorList>
    </citation>
    <scope>NUCLEOTIDE SEQUENCE</scope>
    <source>
        <strain evidence="2">MNPRO001-30</strain>
        <tissue evidence="2">Meninges</tissue>
    </source>
</reference>
<sequence>MRRLEKRQETTTKHSTSKTSKANALIADTTTNEEIVIQPQKGDVTEALILAGEVRVLNRNSKKQEKVYVVLDTGADRSFTIKASTE</sequence>